<sequence>MVTVETEVERTNDVTTVRVVLTNTHSTPQTVRLQTTLEGPVWPPQRNGVVDPRWDVDDGVWEATIRPGRSRGVGFASPVTDPAPQADSLVEIASSERQRQDEADDSRPTPMVLADLDDWSPTSEVLEREP</sequence>
<dbReference type="RefSeq" id="WP_338007927.1">
    <property type="nucleotide sequence ID" value="NZ_JAOPKB010000005.1"/>
</dbReference>
<organism evidence="2 3">
    <name type="scientific">Natronoglomus mannanivorans</name>
    <dbReference type="NCBI Taxonomy" id="2979990"/>
    <lineage>
        <taxon>Archaea</taxon>
        <taxon>Methanobacteriati</taxon>
        <taxon>Methanobacteriota</taxon>
        <taxon>Stenosarchaea group</taxon>
        <taxon>Halobacteria</taxon>
        <taxon>Halobacteriales</taxon>
        <taxon>Natrialbaceae</taxon>
        <taxon>Natronoglomus</taxon>
    </lineage>
</organism>
<dbReference type="EMBL" id="JAOPKB010000005">
    <property type="protein sequence ID" value="MCU4973390.1"/>
    <property type="molecule type" value="Genomic_DNA"/>
</dbReference>
<dbReference type="Pfam" id="PF25256">
    <property type="entry name" value="DUF7857"/>
    <property type="match status" value="1"/>
</dbReference>
<proteinExistence type="predicted"/>
<dbReference type="Proteomes" id="UP001320972">
    <property type="component" value="Unassembled WGS sequence"/>
</dbReference>
<protein>
    <submittedName>
        <fullName evidence="2">Uncharacterized protein</fullName>
    </submittedName>
</protein>
<feature type="compositionally biased region" description="Basic and acidic residues" evidence="1">
    <location>
        <begin position="94"/>
        <end position="107"/>
    </location>
</feature>
<evidence type="ECO:0000313" key="2">
    <source>
        <dbReference type="EMBL" id="MCU4973390.1"/>
    </source>
</evidence>
<gene>
    <name evidence="2" type="ORF">OB955_11620</name>
</gene>
<evidence type="ECO:0000256" key="1">
    <source>
        <dbReference type="SAM" id="MobiDB-lite"/>
    </source>
</evidence>
<name>A0ABT2QEN3_9EURY</name>
<evidence type="ECO:0000313" key="3">
    <source>
        <dbReference type="Proteomes" id="UP001320972"/>
    </source>
</evidence>
<reference evidence="2 3" key="1">
    <citation type="submission" date="2022-09" db="EMBL/GenBank/DDBJ databases">
        <title>Enrichment on poylsaccharides allowed isolation of novel metabolic and taxonomic groups of Haloarchaea.</title>
        <authorList>
            <person name="Sorokin D.Y."/>
            <person name="Elcheninov A.G."/>
            <person name="Khizhniak T.V."/>
            <person name="Kolganova T.V."/>
            <person name="Kublanov I.V."/>
        </authorList>
    </citation>
    <scope>NUCLEOTIDE SEQUENCE [LARGE SCALE GENOMIC DNA]</scope>
    <source>
        <strain evidence="2 3">AArc-m2/3/4</strain>
    </source>
</reference>
<keyword evidence="3" id="KW-1185">Reference proteome</keyword>
<feature type="region of interest" description="Disordered" evidence="1">
    <location>
        <begin position="68"/>
        <end position="130"/>
    </location>
</feature>
<accession>A0ABT2QEN3</accession>
<comment type="caution">
    <text evidence="2">The sequence shown here is derived from an EMBL/GenBank/DDBJ whole genome shotgun (WGS) entry which is preliminary data.</text>
</comment>
<dbReference type="InterPro" id="IPR057179">
    <property type="entry name" value="DUF7857"/>
</dbReference>